<evidence type="ECO:0000256" key="2">
    <source>
        <dbReference type="ARBA" id="ARBA00022692"/>
    </source>
</evidence>
<dbReference type="Gene3D" id="1.20.58.340">
    <property type="entry name" value="Magnesium transport protein CorA, transmembrane region"/>
    <property type="match status" value="1"/>
</dbReference>
<accession>A0A166WHX9</accession>
<sequence length="514" mass="57813">MAPYFDMTELFNHFITDHENNGKTTAHVHRAFARDPSPSRLRQRSFFFVFKYYIVVGDGLEPAPYQKYDKRPPDRRSRDHIDIAECSSILALSLSGPPRQSVKQTRRREGPQEGLLFDTFAPWHLLSIQSFPDDEHTLRCGDAEARNTFPSGTYAFLDALVTEYRNASKQNLALNACIAKLITPPTDFMFNARLRDKLLFKDKHFTSRRQKHSVAAARVCFSNLRLVLNDVIWDLRRHSTSAEDDLENPDNMSLSLSSSSLAALQQQMATVLSRLAILSGKTHAMSKNWSLDACLASSSRLLELVEIRKSQEAAIPGLRAMLAAYRDTFPDDFWEGKHQTLWPHPLPDSPEGKAYRDKMAPLRSDLERACRDLETVHAKNAATRKEIENLRDQLFSGSSIKESRRAIEQGDNIKVLTLGSMVFLPLTFVTSVFGMTEFTIPAQDWRFPVTMVCVCVPFILALILLQTRAGYSLAKHTFAAGSGETSGGEGIGPGFVVELETLAKQCQHEGREGK</sequence>
<dbReference type="EMBL" id="LFIV01000021">
    <property type="protein sequence ID" value="KZL75684.1"/>
    <property type="molecule type" value="Genomic_DNA"/>
</dbReference>
<feature type="transmembrane region" description="Helical" evidence="5">
    <location>
        <begin position="413"/>
        <end position="433"/>
    </location>
</feature>
<evidence type="ECO:0000313" key="6">
    <source>
        <dbReference type="EMBL" id="KZL75684.1"/>
    </source>
</evidence>
<keyword evidence="2 5" id="KW-0812">Transmembrane</keyword>
<gene>
    <name evidence="6" type="ORF">CT0861_05350</name>
</gene>
<evidence type="ECO:0000313" key="7">
    <source>
        <dbReference type="Proteomes" id="UP000076552"/>
    </source>
</evidence>
<dbReference type="GO" id="GO:0015087">
    <property type="term" value="F:cobalt ion transmembrane transporter activity"/>
    <property type="evidence" value="ECO:0007669"/>
    <property type="project" value="TreeGrafter"/>
</dbReference>
<dbReference type="Proteomes" id="UP000076552">
    <property type="component" value="Unassembled WGS sequence"/>
</dbReference>
<evidence type="ECO:0000256" key="5">
    <source>
        <dbReference type="SAM" id="Phobius"/>
    </source>
</evidence>
<dbReference type="SUPFAM" id="SSF144083">
    <property type="entry name" value="Magnesium transport protein CorA, transmembrane region"/>
    <property type="match status" value="1"/>
</dbReference>
<comment type="caution">
    <text evidence="6">The sequence shown here is derived from an EMBL/GenBank/DDBJ whole genome shotgun (WGS) entry which is preliminary data.</text>
</comment>
<dbReference type="GO" id="GO:0000287">
    <property type="term" value="F:magnesium ion binding"/>
    <property type="evidence" value="ECO:0007669"/>
    <property type="project" value="TreeGrafter"/>
</dbReference>
<dbReference type="PANTHER" id="PTHR46494">
    <property type="entry name" value="CORA FAMILY METAL ION TRANSPORTER (EUROFUNG)"/>
    <property type="match status" value="1"/>
</dbReference>
<keyword evidence="7" id="KW-1185">Reference proteome</keyword>
<evidence type="ECO:0000256" key="4">
    <source>
        <dbReference type="ARBA" id="ARBA00023136"/>
    </source>
</evidence>
<dbReference type="GO" id="GO:0050897">
    <property type="term" value="F:cobalt ion binding"/>
    <property type="evidence" value="ECO:0007669"/>
    <property type="project" value="TreeGrafter"/>
</dbReference>
<name>A0A166WHX9_9PEZI</name>
<evidence type="ECO:0000256" key="3">
    <source>
        <dbReference type="ARBA" id="ARBA00022989"/>
    </source>
</evidence>
<comment type="subcellular location">
    <subcellularLocation>
        <location evidence="1">Cell membrane</location>
        <topology evidence="1">Multi-pass membrane protein</topology>
    </subcellularLocation>
</comment>
<keyword evidence="4 5" id="KW-0472">Membrane</keyword>
<dbReference type="AlphaFoldDB" id="A0A166WHX9"/>
<dbReference type="InterPro" id="IPR002523">
    <property type="entry name" value="MgTranspt_CorA/ZnTranspt_ZntB"/>
</dbReference>
<proteinExistence type="predicted"/>
<dbReference type="Pfam" id="PF01544">
    <property type="entry name" value="CorA"/>
    <property type="match status" value="1"/>
</dbReference>
<keyword evidence="3 5" id="KW-1133">Transmembrane helix</keyword>
<dbReference type="InterPro" id="IPR045863">
    <property type="entry name" value="CorA_TM1_TM2"/>
</dbReference>
<feature type="transmembrane region" description="Helical" evidence="5">
    <location>
        <begin position="445"/>
        <end position="465"/>
    </location>
</feature>
<protein>
    <submittedName>
        <fullName evidence="6">GTPase-activator protein for Ras-like GTPase containing protein</fullName>
    </submittedName>
</protein>
<dbReference type="GO" id="GO:0005886">
    <property type="term" value="C:plasma membrane"/>
    <property type="evidence" value="ECO:0007669"/>
    <property type="project" value="UniProtKB-SubCell"/>
</dbReference>
<dbReference type="PANTHER" id="PTHR46494:SF1">
    <property type="entry name" value="CORA FAMILY METAL ION TRANSPORTER (EUROFUNG)"/>
    <property type="match status" value="1"/>
</dbReference>
<organism evidence="6 7">
    <name type="scientific">Colletotrichum tofieldiae</name>
    <dbReference type="NCBI Taxonomy" id="708197"/>
    <lineage>
        <taxon>Eukaryota</taxon>
        <taxon>Fungi</taxon>
        <taxon>Dikarya</taxon>
        <taxon>Ascomycota</taxon>
        <taxon>Pezizomycotina</taxon>
        <taxon>Sordariomycetes</taxon>
        <taxon>Hypocreomycetidae</taxon>
        <taxon>Glomerellales</taxon>
        <taxon>Glomerellaceae</taxon>
        <taxon>Colletotrichum</taxon>
        <taxon>Colletotrichum spaethianum species complex</taxon>
    </lineage>
</organism>
<evidence type="ECO:0000256" key="1">
    <source>
        <dbReference type="ARBA" id="ARBA00004651"/>
    </source>
</evidence>
<reference evidence="6 7" key="1">
    <citation type="submission" date="2015-06" db="EMBL/GenBank/DDBJ databases">
        <title>Survival trade-offs in plant roots during colonization by closely related pathogenic and mutualistic fungi.</title>
        <authorList>
            <person name="Hacquard S."/>
            <person name="Kracher B."/>
            <person name="Hiruma K."/>
            <person name="Weinman A."/>
            <person name="Muench P."/>
            <person name="Garrido Oter R."/>
            <person name="Ver Loren van Themaat E."/>
            <person name="Dallerey J.-F."/>
            <person name="Damm U."/>
            <person name="Henrissat B."/>
            <person name="Lespinet O."/>
            <person name="Thon M."/>
            <person name="Kemen E."/>
            <person name="McHardy A.C."/>
            <person name="Schulze-Lefert P."/>
            <person name="O'Connell R.J."/>
        </authorList>
    </citation>
    <scope>NUCLEOTIDE SEQUENCE [LARGE SCALE GENOMIC DNA]</scope>
    <source>
        <strain evidence="6 7">0861</strain>
    </source>
</reference>
<dbReference type="GO" id="GO:0015095">
    <property type="term" value="F:magnesium ion transmembrane transporter activity"/>
    <property type="evidence" value="ECO:0007669"/>
    <property type="project" value="TreeGrafter"/>
</dbReference>